<dbReference type="InterPro" id="IPR041078">
    <property type="entry name" value="Plavaka"/>
</dbReference>
<dbReference type="AlphaFoldDB" id="A0A409XYN1"/>
<dbReference type="Proteomes" id="UP000283269">
    <property type="component" value="Unassembled WGS sequence"/>
</dbReference>
<gene>
    <name evidence="3" type="ORF">CVT25_000390</name>
</gene>
<proteinExistence type="predicted"/>
<feature type="transmembrane region" description="Helical" evidence="2">
    <location>
        <begin position="69"/>
        <end position="87"/>
    </location>
</feature>
<keyword evidence="2" id="KW-0472">Membrane</keyword>
<evidence type="ECO:0000313" key="4">
    <source>
        <dbReference type="Proteomes" id="UP000283269"/>
    </source>
</evidence>
<evidence type="ECO:0000313" key="3">
    <source>
        <dbReference type="EMBL" id="PPQ95888.1"/>
    </source>
</evidence>
<keyword evidence="2" id="KW-1133">Transmembrane helix</keyword>
<feature type="transmembrane region" description="Helical" evidence="2">
    <location>
        <begin position="39"/>
        <end position="63"/>
    </location>
</feature>
<organism evidence="3 4">
    <name type="scientific">Psilocybe cyanescens</name>
    <dbReference type="NCBI Taxonomy" id="93625"/>
    <lineage>
        <taxon>Eukaryota</taxon>
        <taxon>Fungi</taxon>
        <taxon>Dikarya</taxon>
        <taxon>Basidiomycota</taxon>
        <taxon>Agaricomycotina</taxon>
        <taxon>Agaricomycetes</taxon>
        <taxon>Agaricomycetidae</taxon>
        <taxon>Agaricales</taxon>
        <taxon>Agaricineae</taxon>
        <taxon>Strophariaceae</taxon>
        <taxon>Psilocybe</taxon>
    </lineage>
</organism>
<dbReference type="InParanoid" id="A0A409XYN1"/>
<evidence type="ECO:0000256" key="2">
    <source>
        <dbReference type="SAM" id="Phobius"/>
    </source>
</evidence>
<evidence type="ECO:0000256" key="1">
    <source>
        <dbReference type="SAM" id="MobiDB-lite"/>
    </source>
</evidence>
<comment type="caution">
    <text evidence="3">The sequence shown here is derived from an EMBL/GenBank/DDBJ whole genome shotgun (WGS) entry which is preliminary data.</text>
</comment>
<reference evidence="3 4" key="1">
    <citation type="journal article" date="2018" name="Evol. Lett.">
        <title>Horizontal gene cluster transfer increased hallucinogenic mushroom diversity.</title>
        <authorList>
            <person name="Reynolds H.T."/>
            <person name="Vijayakumar V."/>
            <person name="Gluck-Thaler E."/>
            <person name="Korotkin H.B."/>
            <person name="Matheny P.B."/>
            <person name="Slot J.C."/>
        </authorList>
    </citation>
    <scope>NUCLEOTIDE SEQUENCE [LARGE SCALE GENOMIC DNA]</scope>
    <source>
        <strain evidence="3 4">2631</strain>
    </source>
</reference>
<dbReference type="STRING" id="93625.A0A409XYN1"/>
<sequence>MLTPDLLHQVIKGTFKDHLVTWVSDYLYLVHSKQKAHKLWMILIAVLQPLLFSQSFAAFLMVINSNNEQIIILIGYRSTWLQFVGMFRMKWFRPLVHFLMPAILHVGPISASPPFASLIYCLQSSINIMRSFEQQHLLSHHHHFITEFGASNSLCSSITESCHITAVKKPWRRSNHHDALGQMLLTNQHLDKLQAAHIDFVAHKMLPPSVMKPQPATKTVQDDDDSEDKHSRDLRPIEAHSPWLSMYVHWKLWLSMFHSQDLLTSPTAFYMISPILIPICHLQKMWTLKNALKLSAKYPCFTLQWLPSIHPVITVVFKACAVNTYVSAHCGDEKHHSVIVLLLLRTRRSLTCKE</sequence>
<name>A0A409XYN1_PSICY</name>
<keyword evidence="4" id="KW-1185">Reference proteome</keyword>
<dbReference type="EMBL" id="NHYD01000012">
    <property type="protein sequence ID" value="PPQ95888.1"/>
    <property type="molecule type" value="Genomic_DNA"/>
</dbReference>
<protein>
    <submittedName>
        <fullName evidence="3">Uncharacterized protein</fullName>
    </submittedName>
</protein>
<feature type="region of interest" description="Disordered" evidence="1">
    <location>
        <begin position="209"/>
        <end position="232"/>
    </location>
</feature>
<keyword evidence="2" id="KW-0812">Transmembrane</keyword>
<dbReference type="OrthoDB" id="3199698at2759"/>
<dbReference type="Pfam" id="PF18759">
    <property type="entry name" value="Plavaka"/>
    <property type="match status" value="1"/>
</dbReference>
<accession>A0A409XYN1</accession>